<gene>
    <name evidence="1" type="ORF">HOLleu_04023</name>
</gene>
<reference evidence="1" key="1">
    <citation type="submission" date="2021-10" db="EMBL/GenBank/DDBJ databases">
        <title>Tropical sea cucumber genome reveals ecological adaptation and Cuvierian tubules defense mechanism.</title>
        <authorList>
            <person name="Chen T."/>
        </authorList>
    </citation>
    <scope>NUCLEOTIDE SEQUENCE</scope>
    <source>
        <strain evidence="1">Nanhai2018</strain>
        <tissue evidence="1">Muscle</tissue>
    </source>
</reference>
<proteinExistence type="predicted"/>
<evidence type="ECO:0000313" key="1">
    <source>
        <dbReference type="EMBL" id="KAJ8050716.1"/>
    </source>
</evidence>
<name>A0A9Q1HM38_HOLLE</name>
<organism evidence="1 2">
    <name type="scientific">Holothuria leucospilota</name>
    <name type="common">Black long sea cucumber</name>
    <name type="synonym">Mertensiothuria leucospilota</name>
    <dbReference type="NCBI Taxonomy" id="206669"/>
    <lineage>
        <taxon>Eukaryota</taxon>
        <taxon>Metazoa</taxon>
        <taxon>Echinodermata</taxon>
        <taxon>Eleutherozoa</taxon>
        <taxon>Echinozoa</taxon>
        <taxon>Holothuroidea</taxon>
        <taxon>Aspidochirotacea</taxon>
        <taxon>Aspidochirotida</taxon>
        <taxon>Holothuriidae</taxon>
        <taxon>Holothuria</taxon>
    </lineage>
</organism>
<keyword evidence="2" id="KW-1185">Reference proteome</keyword>
<accession>A0A9Q1HM38</accession>
<comment type="caution">
    <text evidence="1">The sequence shown here is derived from an EMBL/GenBank/DDBJ whole genome shotgun (WGS) entry which is preliminary data.</text>
</comment>
<sequence>MLLHKLNSSGSPTFWLPSFEKQSNYFHSDRKCYTLGLSRARKAHRPSQNCPLQQRSIAYV</sequence>
<dbReference type="AlphaFoldDB" id="A0A9Q1HM38"/>
<dbReference type="EMBL" id="JAIZAY010000001">
    <property type="protein sequence ID" value="KAJ8050716.1"/>
    <property type="molecule type" value="Genomic_DNA"/>
</dbReference>
<dbReference type="Proteomes" id="UP001152320">
    <property type="component" value="Chromosome 1"/>
</dbReference>
<protein>
    <submittedName>
        <fullName evidence="1">Uncharacterized protein</fullName>
    </submittedName>
</protein>
<evidence type="ECO:0000313" key="2">
    <source>
        <dbReference type="Proteomes" id="UP001152320"/>
    </source>
</evidence>